<evidence type="ECO:0000256" key="1">
    <source>
        <dbReference type="SAM" id="Phobius"/>
    </source>
</evidence>
<reference evidence="2" key="1">
    <citation type="journal article" date="2020" name="Stud. Mycol.">
        <title>101 Dothideomycetes genomes: a test case for predicting lifestyles and emergence of pathogens.</title>
        <authorList>
            <person name="Haridas S."/>
            <person name="Albert R."/>
            <person name="Binder M."/>
            <person name="Bloem J."/>
            <person name="Labutti K."/>
            <person name="Salamov A."/>
            <person name="Andreopoulos B."/>
            <person name="Baker S."/>
            <person name="Barry K."/>
            <person name="Bills G."/>
            <person name="Bluhm B."/>
            <person name="Cannon C."/>
            <person name="Castanera R."/>
            <person name="Culley D."/>
            <person name="Daum C."/>
            <person name="Ezra D."/>
            <person name="Gonzalez J."/>
            <person name="Henrissat B."/>
            <person name="Kuo A."/>
            <person name="Liang C."/>
            <person name="Lipzen A."/>
            <person name="Lutzoni F."/>
            <person name="Magnuson J."/>
            <person name="Mondo S."/>
            <person name="Nolan M."/>
            <person name="Ohm R."/>
            <person name="Pangilinan J."/>
            <person name="Park H.-J."/>
            <person name="Ramirez L."/>
            <person name="Alfaro M."/>
            <person name="Sun H."/>
            <person name="Tritt A."/>
            <person name="Yoshinaga Y."/>
            <person name="Zwiers L.-H."/>
            <person name="Turgeon B."/>
            <person name="Goodwin S."/>
            <person name="Spatafora J."/>
            <person name="Crous P."/>
            <person name="Grigoriev I."/>
        </authorList>
    </citation>
    <scope>NUCLEOTIDE SEQUENCE</scope>
    <source>
        <strain evidence="2">CBS 675.92</strain>
    </source>
</reference>
<feature type="transmembrane region" description="Helical" evidence="1">
    <location>
        <begin position="91"/>
        <end position="109"/>
    </location>
</feature>
<sequence>MVVSARGPSPQRTRSRHSSGSWFFVLYRRRRQQPHCCDLSRAVMWRVNCSDCSFARSLSFNSTKVRALSMRIYLACRCVGLKFSMIMRTRVVMMVVLCVSAVGNMHILIVDRVVP</sequence>
<keyword evidence="1" id="KW-0812">Transmembrane</keyword>
<keyword evidence="3" id="KW-1185">Reference proteome</keyword>
<organism evidence="2 3">
    <name type="scientific">Byssothecium circinans</name>
    <dbReference type="NCBI Taxonomy" id="147558"/>
    <lineage>
        <taxon>Eukaryota</taxon>
        <taxon>Fungi</taxon>
        <taxon>Dikarya</taxon>
        <taxon>Ascomycota</taxon>
        <taxon>Pezizomycotina</taxon>
        <taxon>Dothideomycetes</taxon>
        <taxon>Pleosporomycetidae</taxon>
        <taxon>Pleosporales</taxon>
        <taxon>Massarineae</taxon>
        <taxon>Massarinaceae</taxon>
        <taxon>Byssothecium</taxon>
    </lineage>
</organism>
<protein>
    <submittedName>
        <fullName evidence="2">Uncharacterized protein</fullName>
    </submittedName>
</protein>
<accession>A0A6A5U0E9</accession>
<keyword evidence="1" id="KW-0472">Membrane</keyword>
<name>A0A6A5U0E9_9PLEO</name>
<proteinExistence type="predicted"/>
<keyword evidence="1" id="KW-1133">Transmembrane helix</keyword>
<gene>
    <name evidence="2" type="ORF">CC80DRAFT_40400</name>
</gene>
<dbReference type="Proteomes" id="UP000800035">
    <property type="component" value="Unassembled WGS sequence"/>
</dbReference>
<dbReference type="EMBL" id="ML976988">
    <property type="protein sequence ID" value="KAF1958084.1"/>
    <property type="molecule type" value="Genomic_DNA"/>
</dbReference>
<evidence type="ECO:0000313" key="3">
    <source>
        <dbReference type="Proteomes" id="UP000800035"/>
    </source>
</evidence>
<evidence type="ECO:0000313" key="2">
    <source>
        <dbReference type="EMBL" id="KAF1958084.1"/>
    </source>
</evidence>
<dbReference type="AlphaFoldDB" id="A0A6A5U0E9"/>